<proteinExistence type="predicted"/>
<evidence type="ECO:0000313" key="1">
    <source>
        <dbReference type="EMBL" id="CAE8639190.1"/>
    </source>
</evidence>
<dbReference type="EMBL" id="CAJNNV010032177">
    <property type="protein sequence ID" value="CAE8639190.1"/>
    <property type="molecule type" value="Genomic_DNA"/>
</dbReference>
<dbReference type="Proteomes" id="UP000654075">
    <property type="component" value="Unassembled WGS sequence"/>
</dbReference>
<evidence type="ECO:0000313" key="2">
    <source>
        <dbReference type="Proteomes" id="UP000654075"/>
    </source>
</evidence>
<feature type="non-terminal residue" evidence="1">
    <location>
        <position position="99"/>
    </location>
</feature>
<keyword evidence="2" id="KW-1185">Reference proteome</keyword>
<sequence>ASSRQSGGYSPANAQPQAPVGHWAQGCGYALPHGIVPLMGAFQAHVPMASLGAFMMSGPGTNNTLSDRRVIEVLAAPEQTHRRLLRTARRVPELLLDPD</sequence>
<comment type="caution">
    <text evidence="1">The sequence shown here is derived from an EMBL/GenBank/DDBJ whole genome shotgun (WGS) entry which is preliminary data.</text>
</comment>
<name>A0A813HN66_POLGL</name>
<feature type="non-terminal residue" evidence="1">
    <location>
        <position position="1"/>
    </location>
</feature>
<gene>
    <name evidence="1" type="ORF">PGLA1383_LOCUS54237</name>
</gene>
<dbReference type="AlphaFoldDB" id="A0A813HN66"/>
<accession>A0A813HN66</accession>
<reference evidence="1" key="1">
    <citation type="submission" date="2021-02" db="EMBL/GenBank/DDBJ databases">
        <authorList>
            <person name="Dougan E. K."/>
            <person name="Rhodes N."/>
            <person name="Thang M."/>
            <person name="Chan C."/>
        </authorList>
    </citation>
    <scope>NUCLEOTIDE SEQUENCE</scope>
</reference>
<organism evidence="1 2">
    <name type="scientific">Polarella glacialis</name>
    <name type="common">Dinoflagellate</name>
    <dbReference type="NCBI Taxonomy" id="89957"/>
    <lineage>
        <taxon>Eukaryota</taxon>
        <taxon>Sar</taxon>
        <taxon>Alveolata</taxon>
        <taxon>Dinophyceae</taxon>
        <taxon>Suessiales</taxon>
        <taxon>Suessiaceae</taxon>
        <taxon>Polarella</taxon>
    </lineage>
</organism>
<protein>
    <submittedName>
        <fullName evidence="1">Uncharacterized protein</fullName>
    </submittedName>
</protein>